<dbReference type="CDD" id="cd06354">
    <property type="entry name" value="PBP1_PrnA-like"/>
    <property type="match status" value="1"/>
</dbReference>
<dbReference type="AlphaFoldDB" id="A0A6J4UVN6"/>
<organism evidence="8">
    <name type="scientific">uncultured Thermomicrobiales bacterium</name>
    <dbReference type="NCBI Taxonomy" id="1645740"/>
    <lineage>
        <taxon>Bacteria</taxon>
        <taxon>Pseudomonadati</taxon>
        <taxon>Thermomicrobiota</taxon>
        <taxon>Thermomicrobia</taxon>
        <taxon>Thermomicrobiales</taxon>
        <taxon>environmental samples</taxon>
    </lineage>
</organism>
<dbReference type="InterPro" id="IPR050957">
    <property type="entry name" value="BMP_lipoprotein"/>
</dbReference>
<name>A0A6J4UVN6_9BACT</name>
<sequence length="321" mass="33408">MVMTARLTPPRTTRRLALALAALVPLVAAVPTSPSAFAQDDIVVTMVTDTAGLGDQNFNDLAKRGLDRAVEELGVQGEVIESTEQADYVPNLTQAAEQSDLVVAVGFLLADAVTAVSEQYPDDRFLLIDAAPTEERDNVEAALFREHEGGFLGGIVAGLMSQTGKVGILGGEDIPPVERYEVGFRAGVEAVAPDAEVTVNYTGTFGDPALGIEQSLALYDQDNDIIFPIAGATGIGSFEAAKQREGTFVIAADTDQSQLGAEQQLCAVTKGVDTALFAAAQQVVDGSFEGGVLDLGLANEGMGLVTPGDQVPADVLAVVDQ</sequence>
<feature type="signal peptide" evidence="6">
    <location>
        <begin position="1"/>
        <end position="38"/>
    </location>
</feature>
<dbReference type="PANTHER" id="PTHR34296:SF2">
    <property type="entry name" value="ABC TRANSPORTER GUANOSINE-BINDING PROTEIN NUPN"/>
    <property type="match status" value="1"/>
</dbReference>
<keyword evidence="4" id="KW-0472">Membrane</keyword>
<proteinExistence type="predicted"/>
<reference evidence="8" key="1">
    <citation type="submission" date="2020-02" db="EMBL/GenBank/DDBJ databases">
        <authorList>
            <person name="Meier V. D."/>
        </authorList>
    </citation>
    <scope>NUCLEOTIDE SEQUENCE</scope>
    <source>
        <strain evidence="8">AVDCRST_MAG19</strain>
    </source>
</reference>
<comment type="subcellular location">
    <subcellularLocation>
        <location evidence="1">Cell membrane</location>
    </subcellularLocation>
</comment>
<keyword evidence="3 6" id="KW-0732">Signal</keyword>
<dbReference type="Pfam" id="PF02608">
    <property type="entry name" value="Bmp"/>
    <property type="match status" value="1"/>
</dbReference>
<dbReference type="PANTHER" id="PTHR34296">
    <property type="entry name" value="TRANSCRIPTIONAL ACTIVATOR PROTEIN MED"/>
    <property type="match status" value="1"/>
</dbReference>
<dbReference type="InterPro" id="IPR006311">
    <property type="entry name" value="TAT_signal"/>
</dbReference>
<evidence type="ECO:0000259" key="7">
    <source>
        <dbReference type="Pfam" id="PF02608"/>
    </source>
</evidence>
<evidence type="ECO:0000256" key="3">
    <source>
        <dbReference type="ARBA" id="ARBA00022729"/>
    </source>
</evidence>
<gene>
    <name evidence="8" type="ORF">AVDCRST_MAG19-1346</name>
</gene>
<keyword evidence="5" id="KW-0449">Lipoprotein</keyword>
<feature type="domain" description="ABC transporter substrate-binding protein PnrA-like" evidence="7">
    <location>
        <begin position="42"/>
        <end position="307"/>
    </location>
</feature>
<evidence type="ECO:0000256" key="1">
    <source>
        <dbReference type="ARBA" id="ARBA00004236"/>
    </source>
</evidence>
<protein>
    <recommendedName>
        <fullName evidence="7">ABC transporter substrate-binding protein PnrA-like domain-containing protein</fullName>
    </recommendedName>
</protein>
<dbReference type="GO" id="GO:0005886">
    <property type="term" value="C:plasma membrane"/>
    <property type="evidence" value="ECO:0007669"/>
    <property type="project" value="UniProtKB-SubCell"/>
</dbReference>
<accession>A0A6J4UVN6</accession>
<keyword evidence="2" id="KW-1003">Cell membrane</keyword>
<evidence type="ECO:0000256" key="2">
    <source>
        <dbReference type="ARBA" id="ARBA00022475"/>
    </source>
</evidence>
<feature type="non-terminal residue" evidence="8">
    <location>
        <position position="321"/>
    </location>
</feature>
<evidence type="ECO:0000256" key="4">
    <source>
        <dbReference type="ARBA" id="ARBA00023136"/>
    </source>
</evidence>
<feature type="chain" id="PRO_5026666658" description="ABC transporter substrate-binding protein PnrA-like domain-containing protein" evidence="6">
    <location>
        <begin position="39"/>
        <end position="321"/>
    </location>
</feature>
<evidence type="ECO:0000256" key="6">
    <source>
        <dbReference type="SAM" id="SignalP"/>
    </source>
</evidence>
<dbReference type="Gene3D" id="3.40.50.2300">
    <property type="match status" value="2"/>
</dbReference>
<dbReference type="EMBL" id="CADCWL010000058">
    <property type="protein sequence ID" value="CAA9557458.1"/>
    <property type="molecule type" value="Genomic_DNA"/>
</dbReference>
<dbReference type="InterPro" id="IPR003760">
    <property type="entry name" value="PnrA-like"/>
</dbReference>
<dbReference type="PROSITE" id="PS51318">
    <property type="entry name" value="TAT"/>
    <property type="match status" value="1"/>
</dbReference>
<evidence type="ECO:0000256" key="5">
    <source>
        <dbReference type="ARBA" id="ARBA00023288"/>
    </source>
</evidence>
<evidence type="ECO:0000313" key="8">
    <source>
        <dbReference type="EMBL" id="CAA9557458.1"/>
    </source>
</evidence>